<gene>
    <name evidence="1" type="ORF">CTI12_AA614710</name>
</gene>
<comment type="caution">
    <text evidence="1">The sequence shown here is derived from an EMBL/GenBank/DDBJ whole genome shotgun (WGS) entry which is preliminary data.</text>
</comment>
<keyword evidence="2" id="KW-1185">Reference proteome</keyword>
<sequence length="113" mass="12805">MGKEQNNEPSVNIMYDQCFKQLHGNVRKLTRPATIPLIGLSSEISIPEGYRILFDRTTIQQLWSEVSTIRSHVQFPTKSGIATIKSNYPGKDMELAATVDNMTIKEIREALPR</sequence>
<dbReference type="EMBL" id="PKPP01021645">
    <property type="protein sequence ID" value="PWA34754.1"/>
    <property type="molecule type" value="Genomic_DNA"/>
</dbReference>
<accession>A0A2U1KDA3</accession>
<reference evidence="1 2" key="1">
    <citation type="journal article" date="2018" name="Mol. Plant">
        <title>The genome of Artemisia annua provides insight into the evolution of Asteraceae family and artemisinin biosynthesis.</title>
        <authorList>
            <person name="Shen Q."/>
            <person name="Zhang L."/>
            <person name="Liao Z."/>
            <person name="Wang S."/>
            <person name="Yan T."/>
            <person name="Shi P."/>
            <person name="Liu M."/>
            <person name="Fu X."/>
            <person name="Pan Q."/>
            <person name="Wang Y."/>
            <person name="Lv Z."/>
            <person name="Lu X."/>
            <person name="Zhang F."/>
            <person name="Jiang W."/>
            <person name="Ma Y."/>
            <person name="Chen M."/>
            <person name="Hao X."/>
            <person name="Li L."/>
            <person name="Tang Y."/>
            <person name="Lv G."/>
            <person name="Zhou Y."/>
            <person name="Sun X."/>
            <person name="Brodelius P.E."/>
            <person name="Rose J.K.C."/>
            <person name="Tang K."/>
        </authorList>
    </citation>
    <scope>NUCLEOTIDE SEQUENCE [LARGE SCALE GENOMIC DNA]</scope>
    <source>
        <strain evidence="2">cv. Huhao1</strain>
        <tissue evidence="1">Leaf</tissue>
    </source>
</reference>
<dbReference type="Proteomes" id="UP000245207">
    <property type="component" value="Unassembled WGS sequence"/>
</dbReference>
<name>A0A2U1KDA3_ARTAN</name>
<dbReference type="AlphaFoldDB" id="A0A2U1KDA3"/>
<organism evidence="1 2">
    <name type="scientific">Artemisia annua</name>
    <name type="common">Sweet wormwood</name>
    <dbReference type="NCBI Taxonomy" id="35608"/>
    <lineage>
        <taxon>Eukaryota</taxon>
        <taxon>Viridiplantae</taxon>
        <taxon>Streptophyta</taxon>
        <taxon>Embryophyta</taxon>
        <taxon>Tracheophyta</taxon>
        <taxon>Spermatophyta</taxon>
        <taxon>Magnoliopsida</taxon>
        <taxon>eudicotyledons</taxon>
        <taxon>Gunneridae</taxon>
        <taxon>Pentapetalae</taxon>
        <taxon>asterids</taxon>
        <taxon>campanulids</taxon>
        <taxon>Asterales</taxon>
        <taxon>Asteraceae</taxon>
        <taxon>Asteroideae</taxon>
        <taxon>Anthemideae</taxon>
        <taxon>Artemisiinae</taxon>
        <taxon>Artemisia</taxon>
    </lineage>
</organism>
<evidence type="ECO:0000313" key="2">
    <source>
        <dbReference type="Proteomes" id="UP000245207"/>
    </source>
</evidence>
<proteinExistence type="predicted"/>
<evidence type="ECO:0000313" key="1">
    <source>
        <dbReference type="EMBL" id="PWA34754.1"/>
    </source>
</evidence>
<protein>
    <submittedName>
        <fullName evidence="1">Uncharacterized protein</fullName>
    </submittedName>
</protein>